<reference evidence="1 2" key="1">
    <citation type="submission" date="2017-10" db="EMBL/GenBank/DDBJ databases">
        <title>Antibacterial composition for extension of chilled fish shelf life and decreasing of risk of food-borne infections, bacteriophage strains for its preparation.</title>
        <authorList>
            <person name="Zulkarneev E.R."/>
            <person name="Aleshkin A.V."/>
            <person name="Rubalsky O.V."/>
            <person name="Kiseleva I.A."/>
            <person name="Rubalskii E.O."/>
            <person name="Lebedev S.N."/>
        </authorList>
    </citation>
    <scope>NUCLEOTIDE SEQUENCE [LARGE SCALE GENOMIC DNA]</scope>
</reference>
<dbReference type="Proteomes" id="UP000240934">
    <property type="component" value="Segment"/>
</dbReference>
<accession>A0A2H4YFP6</accession>
<keyword evidence="2" id="KW-1185">Reference proteome</keyword>
<gene>
    <name evidence="1" type="ORF">Ah1_00306</name>
</gene>
<protein>
    <submittedName>
        <fullName evidence="1">Uncharacterized protein</fullName>
    </submittedName>
</protein>
<sequence length="142" mass="16757">MKRYKVALLGTIIFCGAFIAGAAYQEHRAISYEMNVPMIWSVEQEYVNEIIKRHIDLKEDRKRYHEEEIGLIGSMSVDNLRKIQEINRNLIDNSHRQIYYTCKIYRTQDERTEIDLKDGTKFMQDVIEANKICKSHGVNLDE</sequence>
<organism evidence="1 2">
    <name type="scientific">Aeromonas phage Ah1</name>
    <dbReference type="NCBI Taxonomy" id="2053701"/>
    <lineage>
        <taxon>Viruses</taxon>
        <taxon>Duplodnaviria</taxon>
        <taxon>Heunggongvirae</taxon>
        <taxon>Uroviricota</taxon>
        <taxon>Caudoviricetes</taxon>
        <taxon>Pantevenvirales</taxon>
        <taxon>Straboviridae</taxon>
        <taxon>Cinqassovirus</taxon>
        <taxon>Cinqassovirus ah1</taxon>
    </lineage>
</organism>
<name>A0A2H4YFP6_9CAUD</name>
<dbReference type="EMBL" id="MG250483">
    <property type="protein sequence ID" value="AUE22824.1"/>
    <property type="molecule type" value="Genomic_DNA"/>
</dbReference>
<proteinExistence type="predicted"/>
<evidence type="ECO:0000313" key="2">
    <source>
        <dbReference type="Proteomes" id="UP000240934"/>
    </source>
</evidence>
<evidence type="ECO:0000313" key="1">
    <source>
        <dbReference type="EMBL" id="AUE22824.1"/>
    </source>
</evidence>